<sequence>MAIPPAQPCWFENGAVVVPAVVAGVAGDYLIDPSAPVTLLHDTRAQGAGFEATSLTAQVRLAGRTLEALPVQVVDLDARSAGFFTPIAGVIGADVLGRYVVDLDFSPCRIRLSLPGQAPRFTAAFALPLSLTDGALTLPAAVTDGRRVRVGRFALDLSAGAALRLSQAGPALPTKIDLAARNVGKGRIRALSFADRLVEQPSVSLAPDLDPALAGAIGNGVWSRYRLRIDLGRAKLSLARP</sequence>
<organism evidence="1 2">
    <name type="scientific">Caulobacter ginsengisoli</name>
    <dbReference type="NCBI Taxonomy" id="400775"/>
    <lineage>
        <taxon>Bacteria</taxon>
        <taxon>Pseudomonadati</taxon>
        <taxon>Pseudomonadota</taxon>
        <taxon>Alphaproteobacteria</taxon>
        <taxon>Caulobacterales</taxon>
        <taxon>Caulobacteraceae</taxon>
        <taxon>Caulobacter</taxon>
    </lineage>
</organism>
<reference evidence="1 2" key="1">
    <citation type="submission" date="2023-07" db="EMBL/GenBank/DDBJ databases">
        <title>Genomic Encyclopedia of Type Strains, Phase IV (KMG-IV): sequencing the most valuable type-strain genomes for metagenomic binning, comparative biology and taxonomic classification.</title>
        <authorList>
            <person name="Goeker M."/>
        </authorList>
    </citation>
    <scope>NUCLEOTIDE SEQUENCE [LARGE SCALE GENOMIC DNA]</scope>
    <source>
        <strain evidence="1 2">DSM 18695</strain>
    </source>
</reference>
<name>A0ABU0IXD4_9CAUL</name>
<dbReference type="RefSeq" id="WP_307351836.1">
    <property type="nucleotide sequence ID" value="NZ_JAUSVS010000009.1"/>
</dbReference>
<dbReference type="EMBL" id="JAUSVS010000009">
    <property type="protein sequence ID" value="MDQ0466035.1"/>
    <property type="molecule type" value="Genomic_DNA"/>
</dbReference>
<comment type="caution">
    <text evidence="1">The sequence shown here is derived from an EMBL/GenBank/DDBJ whole genome shotgun (WGS) entry which is preliminary data.</text>
</comment>
<dbReference type="Gene3D" id="2.40.70.10">
    <property type="entry name" value="Acid Proteases"/>
    <property type="match status" value="1"/>
</dbReference>
<evidence type="ECO:0000313" key="1">
    <source>
        <dbReference type="EMBL" id="MDQ0466035.1"/>
    </source>
</evidence>
<dbReference type="InterPro" id="IPR021109">
    <property type="entry name" value="Peptidase_aspartic_dom_sf"/>
</dbReference>
<gene>
    <name evidence="1" type="ORF">QO010_003828</name>
</gene>
<keyword evidence="2" id="KW-1185">Reference proteome</keyword>
<accession>A0ABU0IXD4</accession>
<protein>
    <submittedName>
        <fullName evidence="1">Uncharacterized protein</fullName>
    </submittedName>
</protein>
<dbReference type="Proteomes" id="UP001228905">
    <property type="component" value="Unassembled WGS sequence"/>
</dbReference>
<evidence type="ECO:0000313" key="2">
    <source>
        <dbReference type="Proteomes" id="UP001228905"/>
    </source>
</evidence>
<proteinExistence type="predicted"/>